<feature type="compositionally biased region" description="Basic and acidic residues" evidence="10">
    <location>
        <begin position="280"/>
        <end position="293"/>
    </location>
</feature>
<dbReference type="PROSITE" id="PS50011">
    <property type="entry name" value="PROTEIN_KINASE_DOM"/>
    <property type="match status" value="1"/>
</dbReference>
<feature type="compositionally biased region" description="Basic and acidic residues" evidence="10">
    <location>
        <begin position="255"/>
        <end position="267"/>
    </location>
</feature>
<sequence>MRLADRFALEREIGSGGMSRVYLGRDEVLDRPVAVKILKPMHGDSDIGIRFRREGRTAARLSHPNIVQVYDAGEGDLDGTEVSYIVMEHLSGGDLKELIDARGRLGDAELARIGEEVCSGLAHAHGRGVVHRDIKPHNILLDEKGRAKVSDFGIARALDTTQATRTGAYLGTALYSSPEQLQGHKVTPKSDVYSLGTTLYQAAAGEPPFTGTPIEVASQHVSKPPPPLKRREADLDVGDEMEALILACLAKDADDRPSAEEAQRRFAEASPTAIVPETVPPERSRQPGREPRPARAAPTVVSSAGRTGRSGLGRGVLAALALVAVLAVIGAFALPSLLDRNSNTSQGDPPNRQAVAGSSNGEGGENQRSQGDGGGVANTPEPTAQEAANREETPAPSQDEPEEDGQQTQNESPEQAAAQTIRDFYRTAAGPNYESSWGYLSSRYQQELGAPESMTDQFATLQSVEFTSGPTARVDGDTATVSFSTVARHTDRTDTPSLTATLVNEDGEWKIDSL</sequence>
<evidence type="ECO:0000256" key="4">
    <source>
        <dbReference type="ARBA" id="ARBA00022741"/>
    </source>
</evidence>
<keyword evidence="11" id="KW-0812">Transmembrane</keyword>
<dbReference type="PANTHER" id="PTHR43289:SF34">
    <property type="entry name" value="SERINE_THREONINE-PROTEIN KINASE YBDM-RELATED"/>
    <property type="match status" value="1"/>
</dbReference>
<evidence type="ECO:0000256" key="8">
    <source>
        <dbReference type="ARBA" id="ARBA00048679"/>
    </source>
</evidence>
<reference evidence="13" key="1">
    <citation type="submission" date="2020-02" db="EMBL/GenBank/DDBJ databases">
        <authorList>
            <person name="Meier V. D."/>
        </authorList>
    </citation>
    <scope>NUCLEOTIDE SEQUENCE</scope>
    <source>
        <strain evidence="13">AVDCRST_MAG12</strain>
    </source>
</reference>
<evidence type="ECO:0000259" key="12">
    <source>
        <dbReference type="PROSITE" id="PS50011"/>
    </source>
</evidence>
<name>A0A6J4SWM1_9ACTN</name>
<dbReference type="InterPro" id="IPR008271">
    <property type="entry name" value="Ser/Thr_kinase_AS"/>
</dbReference>
<feature type="transmembrane region" description="Helical" evidence="11">
    <location>
        <begin position="316"/>
        <end position="338"/>
    </location>
</feature>
<evidence type="ECO:0000313" key="13">
    <source>
        <dbReference type="EMBL" id="CAA9507609.1"/>
    </source>
</evidence>
<keyword evidence="3" id="KW-0808">Transferase</keyword>
<keyword evidence="6 9" id="KW-0067">ATP-binding</keyword>
<dbReference type="SMART" id="SM00220">
    <property type="entry name" value="S_TKc"/>
    <property type="match status" value="1"/>
</dbReference>
<keyword evidence="5 13" id="KW-0418">Kinase</keyword>
<dbReference type="GO" id="GO:0045717">
    <property type="term" value="P:negative regulation of fatty acid biosynthetic process"/>
    <property type="evidence" value="ECO:0007669"/>
    <property type="project" value="UniProtKB-ARBA"/>
</dbReference>
<protein>
    <recommendedName>
        <fullName evidence="1">non-specific serine/threonine protein kinase</fullName>
        <ecNumber evidence="1">2.7.11.1</ecNumber>
    </recommendedName>
</protein>
<feature type="region of interest" description="Disordered" evidence="10">
    <location>
        <begin position="255"/>
        <end position="311"/>
    </location>
</feature>
<dbReference type="GO" id="GO:0004674">
    <property type="term" value="F:protein serine/threonine kinase activity"/>
    <property type="evidence" value="ECO:0007669"/>
    <property type="project" value="UniProtKB-KW"/>
</dbReference>
<feature type="domain" description="Protein kinase" evidence="12">
    <location>
        <begin position="7"/>
        <end position="273"/>
    </location>
</feature>
<dbReference type="FunFam" id="3.30.200.20:FF:000035">
    <property type="entry name" value="Serine/threonine protein kinase Stk1"/>
    <property type="match status" value="1"/>
</dbReference>
<evidence type="ECO:0000256" key="11">
    <source>
        <dbReference type="SAM" id="Phobius"/>
    </source>
</evidence>
<evidence type="ECO:0000256" key="9">
    <source>
        <dbReference type="PROSITE-ProRule" id="PRU10141"/>
    </source>
</evidence>
<evidence type="ECO:0000256" key="6">
    <source>
        <dbReference type="ARBA" id="ARBA00022840"/>
    </source>
</evidence>
<keyword evidence="11" id="KW-0472">Membrane</keyword>
<proteinExistence type="predicted"/>
<dbReference type="PANTHER" id="PTHR43289">
    <property type="entry name" value="MITOGEN-ACTIVATED PROTEIN KINASE KINASE KINASE 20-RELATED"/>
    <property type="match status" value="1"/>
</dbReference>
<organism evidence="13">
    <name type="scientific">uncultured Rubrobacteraceae bacterium</name>
    <dbReference type="NCBI Taxonomy" id="349277"/>
    <lineage>
        <taxon>Bacteria</taxon>
        <taxon>Bacillati</taxon>
        <taxon>Actinomycetota</taxon>
        <taxon>Rubrobacteria</taxon>
        <taxon>Rubrobacterales</taxon>
        <taxon>Rubrobacteraceae</taxon>
        <taxon>environmental samples</taxon>
    </lineage>
</organism>
<comment type="catalytic activity">
    <reaction evidence="8">
        <text>L-seryl-[protein] + ATP = O-phospho-L-seryl-[protein] + ADP + H(+)</text>
        <dbReference type="Rhea" id="RHEA:17989"/>
        <dbReference type="Rhea" id="RHEA-COMP:9863"/>
        <dbReference type="Rhea" id="RHEA-COMP:11604"/>
        <dbReference type="ChEBI" id="CHEBI:15378"/>
        <dbReference type="ChEBI" id="CHEBI:29999"/>
        <dbReference type="ChEBI" id="CHEBI:30616"/>
        <dbReference type="ChEBI" id="CHEBI:83421"/>
        <dbReference type="ChEBI" id="CHEBI:456216"/>
        <dbReference type="EC" id="2.7.11.1"/>
    </reaction>
</comment>
<feature type="region of interest" description="Disordered" evidence="10">
    <location>
        <begin position="341"/>
        <end position="417"/>
    </location>
</feature>
<gene>
    <name evidence="13" type="ORF">AVDCRST_MAG12-3045</name>
</gene>
<evidence type="ECO:0000256" key="3">
    <source>
        <dbReference type="ARBA" id="ARBA00022679"/>
    </source>
</evidence>
<keyword evidence="4 9" id="KW-0547">Nucleotide-binding</keyword>
<dbReference type="SUPFAM" id="SSF54427">
    <property type="entry name" value="NTF2-like"/>
    <property type="match status" value="1"/>
</dbReference>
<dbReference type="FunFam" id="1.10.510.10:FF:000021">
    <property type="entry name" value="Serine/threonine protein kinase"/>
    <property type="match status" value="1"/>
</dbReference>
<evidence type="ECO:0000256" key="1">
    <source>
        <dbReference type="ARBA" id="ARBA00012513"/>
    </source>
</evidence>
<dbReference type="GO" id="GO:0005524">
    <property type="term" value="F:ATP binding"/>
    <property type="evidence" value="ECO:0007669"/>
    <property type="project" value="UniProtKB-UniRule"/>
</dbReference>
<evidence type="ECO:0000256" key="10">
    <source>
        <dbReference type="SAM" id="MobiDB-lite"/>
    </source>
</evidence>
<dbReference type="InterPro" id="IPR011009">
    <property type="entry name" value="Kinase-like_dom_sf"/>
</dbReference>
<evidence type="ECO:0000256" key="7">
    <source>
        <dbReference type="ARBA" id="ARBA00047899"/>
    </source>
</evidence>
<dbReference type="SUPFAM" id="SSF56112">
    <property type="entry name" value="Protein kinase-like (PK-like)"/>
    <property type="match status" value="1"/>
</dbReference>
<dbReference type="AlphaFoldDB" id="A0A6J4SWM1"/>
<keyword evidence="11" id="KW-1133">Transmembrane helix</keyword>
<comment type="catalytic activity">
    <reaction evidence="7">
        <text>L-threonyl-[protein] + ATP = O-phospho-L-threonyl-[protein] + ADP + H(+)</text>
        <dbReference type="Rhea" id="RHEA:46608"/>
        <dbReference type="Rhea" id="RHEA-COMP:11060"/>
        <dbReference type="Rhea" id="RHEA-COMP:11605"/>
        <dbReference type="ChEBI" id="CHEBI:15378"/>
        <dbReference type="ChEBI" id="CHEBI:30013"/>
        <dbReference type="ChEBI" id="CHEBI:30616"/>
        <dbReference type="ChEBI" id="CHEBI:61977"/>
        <dbReference type="ChEBI" id="CHEBI:456216"/>
        <dbReference type="EC" id="2.7.11.1"/>
    </reaction>
</comment>
<evidence type="ECO:0000256" key="2">
    <source>
        <dbReference type="ARBA" id="ARBA00022527"/>
    </source>
</evidence>
<dbReference type="Pfam" id="PF00069">
    <property type="entry name" value="Pkinase"/>
    <property type="match status" value="1"/>
</dbReference>
<dbReference type="PROSITE" id="PS00108">
    <property type="entry name" value="PROTEIN_KINASE_ST"/>
    <property type="match status" value="1"/>
</dbReference>
<accession>A0A6J4SWM1</accession>
<dbReference type="EC" id="2.7.11.1" evidence="1"/>
<dbReference type="Gene3D" id="3.30.200.20">
    <property type="entry name" value="Phosphorylase Kinase, domain 1"/>
    <property type="match status" value="1"/>
</dbReference>
<feature type="binding site" evidence="9">
    <location>
        <position position="36"/>
    </location>
    <ligand>
        <name>ATP</name>
        <dbReference type="ChEBI" id="CHEBI:30616"/>
    </ligand>
</feature>
<dbReference type="InterPro" id="IPR032710">
    <property type="entry name" value="NTF2-like_dom_sf"/>
</dbReference>
<dbReference type="CDD" id="cd14014">
    <property type="entry name" value="STKc_PknB_like"/>
    <property type="match status" value="1"/>
</dbReference>
<dbReference type="InterPro" id="IPR017441">
    <property type="entry name" value="Protein_kinase_ATP_BS"/>
</dbReference>
<dbReference type="InterPro" id="IPR000719">
    <property type="entry name" value="Prot_kinase_dom"/>
</dbReference>
<dbReference type="Gene3D" id="1.10.510.10">
    <property type="entry name" value="Transferase(Phosphotransferase) domain 1"/>
    <property type="match status" value="1"/>
</dbReference>
<evidence type="ECO:0000256" key="5">
    <source>
        <dbReference type="ARBA" id="ARBA00022777"/>
    </source>
</evidence>
<keyword evidence="2 13" id="KW-0723">Serine/threonine-protein kinase</keyword>
<dbReference type="EMBL" id="CADCVK010000426">
    <property type="protein sequence ID" value="CAA9507609.1"/>
    <property type="molecule type" value="Genomic_DNA"/>
</dbReference>
<dbReference type="PROSITE" id="PS00107">
    <property type="entry name" value="PROTEIN_KINASE_ATP"/>
    <property type="match status" value="1"/>
</dbReference>